<dbReference type="GO" id="GO:0016787">
    <property type="term" value="F:hydrolase activity"/>
    <property type="evidence" value="ECO:0007669"/>
    <property type="project" value="UniProtKB-KW"/>
</dbReference>
<accession>A0A0H4PKR6</accession>
<dbReference type="EMBL" id="CP012040">
    <property type="protein sequence ID" value="AKP53608.1"/>
    <property type="molecule type" value="Genomic_DNA"/>
</dbReference>
<organism evidence="2 3">
    <name type="scientific">Cyclobacterium amurskyense</name>
    <dbReference type="NCBI Taxonomy" id="320787"/>
    <lineage>
        <taxon>Bacteria</taxon>
        <taxon>Pseudomonadati</taxon>
        <taxon>Bacteroidota</taxon>
        <taxon>Cytophagia</taxon>
        <taxon>Cytophagales</taxon>
        <taxon>Cyclobacteriaceae</taxon>
        <taxon>Cyclobacterium</taxon>
    </lineage>
</organism>
<evidence type="ECO:0000313" key="3">
    <source>
        <dbReference type="Proteomes" id="UP000036520"/>
    </source>
</evidence>
<dbReference type="InterPro" id="IPR029058">
    <property type="entry name" value="AB_hydrolase_fold"/>
</dbReference>
<proteinExistence type="predicted"/>
<dbReference type="AlphaFoldDB" id="A0A0H4PKR6"/>
<dbReference type="Proteomes" id="UP000036520">
    <property type="component" value="Chromosome"/>
</dbReference>
<dbReference type="PATRIC" id="fig|320787.5.peg.4674"/>
<protein>
    <submittedName>
        <fullName evidence="2">Alpha/beta hydrolase</fullName>
    </submittedName>
</protein>
<reference evidence="2 3" key="1">
    <citation type="submission" date="2015-07" db="EMBL/GenBank/DDBJ databases">
        <authorList>
            <person name="Kim K.M."/>
        </authorList>
    </citation>
    <scope>NUCLEOTIDE SEQUENCE [LARGE SCALE GENOMIC DNA]</scope>
    <source>
        <strain evidence="2 3">KCTC 12363</strain>
    </source>
</reference>
<dbReference type="InterPro" id="IPR022742">
    <property type="entry name" value="Hydrolase_4"/>
</dbReference>
<dbReference type="Gene3D" id="3.40.50.1820">
    <property type="entry name" value="alpha/beta hydrolase"/>
    <property type="match status" value="1"/>
</dbReference>
<gene>
    <name evidence="2" type="ORF">CA2015_4262</name>
</gene>
<evidence type="ECO:0000259" key="1">
    <source>
        <dbReference type="Pfam" id="PF12146"/>
    </source>
</evidence>
<dbReference type="PANTHER" id="PTHR12277">
    <property type="entry name" value="ALPHA/BETA HYDROLASE DOMAIN-CONTAINING PROTEIN"/>
    <property type="match status" value="1"/>
</dbReference>
<feature type="domain" description="Serine aminopeptidase S33" evidence="1">
    <location>
        <begin position="104"/>
        <end position="178"/>
    </location>
</feature>
<name>A0A0H4PKR6_9BACT</name>
<keyword evidence="2" id="KW-0378">Hydrolase</keyword>
<keyword evidence="3" id="KW-1185">Reference proteome</keyword>
<dbReference type="PANTHER" id="PTHR12277:SF81">
    <property type="entry name" value="PROTEIN ABHD13"/>
    <property type="match status" value="1"/>
</dbReference>
<dbReference type="Pfam" id="PF12146">
    <property type="entry name" value="Hydrolase_4"/>
    <property type="match status" value="1"/>
</dbReference>
<evidence type="ECO:0000313" key="2">
    <source>
        <dbReference type="EMBL" id="AKP53608.1"/>
    </source>
</evidence>
<dbReference type="STRING" id="320787.CA2015_4262"/>
<dbReference type="KEGG" id="camu:CA2015_4262"/>
<sequence>MISIISLVLIPFIVNRSPYMKAICYISVLVLLIGFAGPGFAITPDREYIRTPDSVAWNYEQLSIKTKDHLELNTWIYEANKERDKDTVLILAYPDAGNMSYFVYHAAILANAGYTVVTFDYRGFGKSDDFEIQRGFLYYTEFTWDLEAVVVTISEKFKGRKIGIWGMSMGTTIASRAYPVLNGKINFIIGEGYVTATSAIIERYQALDKPLLLPEKPNKYKKAIKAIDIPLLIFSASNDTITTHQDAVSLCQLLGQNCQVVQFSGEHLTGFQMDYESKGFGGWYVEQINLFFDNAAS</sequence>
<dbReference type="SUPFAM" id="SSF53474">
    <property type="entry name" value="alpha/beta-Hydrolases"/>
    <property type="match status" value="1"/>
</dbReference>